<dbReference type="PROSITE" id="PS51465">
    <property type="entry name" value="KAZAL_2"/>
    <property type="match status" value="2"/>
</dbReference>
<reference evidence="16" key="2">
    <citation type="submission" date="2025-09" db="UniProtKB">
        <authorList>
            <consortium name="Ensembl"/>
        </authorList>
    </citation>
    <scope>IDENTIFICATION</scope>
</reference>
<dbReference type="Pfam" id="PF23298">
    <property type="entry name" value="FZ_RECK"/>
    <property type="match status" value="1"/>
</dbReference>
<keyword evidence="12" id="KW-0449">Lipoprotein</keyword>
<dbReference type="GO" id="GO:0016055">
    <property type="term" value="P:Wnt signaling pathway"/>
    <property type="evidence" value="ECO:0007669"/>
    <property type="project" value="UniProtKB-KW"/>
</dbReference>
<proteinExistence type="inferred from homology"/>
<protein>
    <recommendedName>
        <fullName evidence="14">Reversion-inducing cysteine-rich protein with Kazal motifs</fullName>
    </recommendedName>
</protein>
<evidence type="ECO:0000256" key="6">
    <source>
        <dbReference type="ARBA" id="ARBA00022729"/>
    </source>
</evidence>
<dbReference type="InterPro" id="IPR056978">
    <property type="entry name" value="CC4_RECK"/>
</dbReference>
<evidence type="ECO:0000313" key="16">
    <source>
        <dbReference type="Ensembl" id="ENSEBUP00000019092.1"/>
    </source>
</evidence>
<dbReference type="InterPro" id="IPR039016">
    <property type="entry name" value="RECK"/>
</dbReference>
<comment type="similarity">
    <text evidence="13">Belongs to the RECK family.</text>
</comment>
<evidence type="ECO:0000256" key="1">
    <source>
        <dbReference type="ARBA" id="ARBA00004609"/>
    </source>
</evidence>
<dbReference type="PANTHER" id="PTHR13487:SF3">
    <property type="entry name" value="REVERSION-INDUCING CYSTEINE-RICH PROTEIN WITH KAZAL MOTIFS"/>
    <property type="match status" value="1"/>
</dbReference>
<keyword evidence="17" id="KW-1185">Reference proteome</keyword>
<dbReference type="SUPFAM" id="SSF100895">
    <property type="entry name" value="Kazal-type serine protease inhibitors"/>
    <property type="match status" value="2"/>
</dbReference>
<dbReference type="PROSITE" id="PS00282">
    <property type="entry name" value="KAZAL_1"/>
    <property type="match status" value="1"/>
</dbReference>
<keyword evidence="10" id="KW-1015">Disulfide bond</keyword>
<reference evidence="16" key="1">
    <citation type="submission" date="2025-08" db="UniProtKB">
        <authorList>
            <consortium name="Ensembl"/>
        </authorList>
    </citation>
    <scope>IDENTIFICATION</scope>
</reference>
<organism evidence="16 17">
    <name type="scientific">Eptatretus burgeri</name>
    <name type="common">Inshore hagfish</name>
    <dbReference type="NCBI Taxonomy" id="7764"/>
    <lineage>
        <taxon>Eukaryota</taxon>
        <taxon>Metazoa</taxon>
        <taxon>Chordata</taxon>
        <taxon>Craniata</taxon>
        <taxon>Vertebrata</taxon>
        <taxon>Cyclostomata</taxon>
        <taxon>Myxini</taxon>
        <taxon>Myxiniformes</taxon>
        <taxon>Myxinidae</taxon>
        <taxon>Eptatretinae</taxon>
        <taxon>Eptatretus</taxon>
    </lineage>
</organism>
<dbReference type="Pfam" id="PF23332">
    <property type="entry name" value="CC4_RECK"/>
    <property type="match status" value="2"/>
</dbReference>
<dbReference type="PANTHER" id="PTHR13487">
    <property type="entry name" value="SERINE PROTEASE INHIBITOR"/>
    <property type="match status" value="1"/>
</dbReference>
<dbReference type="Proteomes" id="UP000694388">
    <property type="component" value="Unplaced"/>
</dbReference>
<evidence type="ECO:0000256" key="14">
    <source>
        <dbReference type="ARBA" id="ARBA00073829"/>
    </source>
</evidence>
<dbReference type="InterPro" id="IPR056979">
    <property type="entry name" value="FZ_RECK"/>
</dbReference>
<keyword evidence="6" id="KW-0732">Signal</keyword>
<dbReference type="InterPro" id="IPR002350">
    <property type="entry name" value="Kazal_dom"/>
</dbReference>
<evidence type="ECO:0000256" key="13">
    <source>
        <dbReference type="ARBA" id="ARBA00061636"/>
    </source>
</evidence>
<accession>A0A8C4QS88</accession>
<dbReference type="GO" id="GO:0008191">
    <property type="term" value="F:metalloendopeptidase inhibitor activity"/>
    <property type="evidence" value="ECO:0007669"/>
    <property type="project" value="InterPro"/>
</dbReference>
<sequence length="741" mass="80028">VCQAVFRTDSAPSSGQLHAVQTYCKGLSPAVLRCVENYTNSYPAHNPRDSLHCCARAGDKACETACKNVLVTKVSEQEMVEGLIKGCGRQPLPQDPLCVVCRDLCVTLFSTNWESSQSWVEFERKCEYLPQEGAMTACLSDVREPCHLGCKELKYCTNFNYRPTELFRGCNMQADQGAQSDMNMWTRGVIQMPFLNIPVHDIHHCLPDTWKAIACVLHIKPCHGASPALICRSDCVNILKRCGDTSRFMQGHTAESICDILSPSDDPEQCIPLDQYLGDTLTTLILEEIVHPCNPDPCPSGELCEVNRKGCLPGEDCTPFFCLASCKLGEASDFLVPHNGRVRMPEASGDPGCYHLCKCGIGGWLESCVETPCVDVQRACIVGGQRRPHGSHFHIDCNLCTCFAGELICTGRQCLMEHSSYEDRQRFTGLPCNCADHFVPVCAVTGRTYPSACLARCTGLSNTQITYGSCNKHNPCSLKPCPSNQRCVLHQRVCLTSPTKADCPQYECISRRGCEKTPPEPVCDTTHNEFTSLCALSAQGRKLAYSGPCQAACAPSIGSVCGHDGETYSSVCAAHAHRVTVDYHGQCQAVGLLTLHGGDPECHTVSCFPLPQAGCKPIIPPGACCPICGGMLRLLWSREQMDALSKVKDICSIEGDIVVLVLPIDPQPTALQIAACSKEAEKIGALVNSASPVLVSHVPLSALAHAEVLISGGGYSTAPPTSPTSGLGLYLLAPLVLGLLR</sequence>
<dbReference type="GeneTree" id="ENSGT00390000018540"/>
<dbReference type="InterPro" id="IPR056977">
    <property type="entry name" value="FnI_RECK"/>
</dbReference>
<keyword evidence="3" id="KW-0336">GPI-anchor</keyword>
<dbReference type="GO" id="GO:0001955">
    <property type="term" value="P:blood vessel maturation"/>
    <property type="evidence" value="ECO:0007669"/>
    <property type="project" value="TreeGrafter"/>
</dbReference>
<dbReference type="GO" id="GO:0002040">
    <property type="term" value="P:sprouting angiogenesis"/>
    <property type="evidence" value="ECO:0007669"/>
    <property type="project" value="TreeGrafter"/>
</dbReference>
<keyword evidence="11" id="KW-0325">Glycoprotein</keyword>
<comment type="subcellular location">
    <subcellularLocation>
        <location evidence="1">Cell membrane</location>
        <topology evidence="1">Lipid-anchor</topology>
        <topology evidence="1">GPI-anchor</topology>
    </subcellularLocation>
</comment>
<dbReference type="Pfam" id="PF07648">
    <property type="entry name" value="Kazal_2"/>
    <property type="match status" value="3"/>
</dbReference>
<evidence type="ECO:0000256" key="11">
    <source>
        <dbReference type="ARBA" id="ARBA00023180"/>
    </source>
</evidence>
<feature type="domain" description="Kazal-like" evidence="15">
    <location>
        <begin position="426"/>
        <end position="472"/>
    </location>
</feature>
<evidence type="ECO:0000256" key="10">
    <source>
        <dbReference type="ARBA" id="ARBA00023157"/>
    </source>
</evidence>
<keyword evidence="9" id="KW-0472">Membrane</keyword>
<dbReference type="AlphaFoldDB" id="A0A8C4QS88"/>
<dbReference type="GO" id="GO:0004867">
    <property type="term" value="F:serine-type endopeptidase inhibitor activity"/>
    <property type="evidence" value="ECO:0007669"/>
    <property type="project" value="UniProtKB-KW"/>
</dbReference>
<dbReference type="InterPro" id="IPR036058">
    <property type="entry name" value="Kazal_dom_sf"/>
</dbReference>
<evidence type="ECO:0000256" key="3">
    <source>
        <dbReference type="ARBA" id="ARBA00022622"/>
    </source>
</evidence>
<dbReference type="Pfam" id="PF25027">
    <property type="entry name" value="EGF1_RECK"/>
    <property type="match status" value="1"/>
</dbReference>
<dbReference type="GO" id="GO:0030198">
    <property type="term" value="P:extracellular matrix organization"/>
    <property type="evidence" value="ECO:0007669"/>
    <property type="project" value="TreeGrafter"/>
</dbReference>
<dbReference type="OMA" id="CASACKE"/>
<keyword evidence="8" id="KW-0722">Serine protease inhibitor</keyword>
<dbReference type="SMART" id="SM00280">
    <property type="entry name" value="KAZAL"/>
    <property type="match status" value="3"/>
</dbReference>
<name>A0A8C4QS88_EPTBU</name>
<evidence type="ECO:0000256" key="8">
    <source>
        <dbReference type="ARBA" id="ARBA00022900"/>
    </source>
</evidence>
<keyword evidence="2" id="KW-1003">Cell membrane</keyword>
<evidence type="ECO:0000259" key="15">
    <source>
        <dbReference type="PROSITE" id="PS51465"/>
    </source>
</evidence>
<evidence type="ECO:0000256" key="12">
    <source>
        <dbReference type="ARBA" id="ARBA00023288"/>
    </source>
</evidence>
<feature type="domain" description="Kazal-like" evidence="15">
    <location>
        <begin position="497"/>
        <end position="551"/>
    </location>
</feature>
<dbReference type="Gene3D" id="3.30.60.30">
    <property type="match status" value="2"/>
</dbReference>
<dbReference type="Pfam" id="PF25028">
    <property type="entry name" value="FnI_RECK"/>
    <property type="match status" value="1"/>
</dbReference>
<dbReference type="FunFam" id="3.30.60.30:FF:000011">
    <property type="entry name" value="reversion-inducing cysteine-rich protein with Kazal motifs isoform X1"/>
    <property type="match status" value="1"/>
</dbReference>
<evidence type="ECO:0000256" key="4">
    <source>
        <dbReference type="ARBA" id="ARBA00022687"/>
    </source>
</evidence>
<evidence type="ECO:0000256" key="2">
    <source>
        <dbReference type="ARBA" id="ARBA00022475"/>
    </source>
</evidence>
<dbReference type="InterPro" id="IPR056976">
    <property type="entry name" value="EGF1_RECK"/>
</dbReference>
<dbReference type="Ensembl" id="ENSEBUT00000019668.1">
    <property type="protein sequence ID" value="ENSEBUP00000019092.1"/>
    <property type="gene ID" value="ENSEBUG00000011880.1"/>
</dbReference>
<evidence type="ECO:0000256" key="9">
    <source>
        <dbReference type="ARBA" id="ARBA00023136"/>
    </source>
</evidence>
<keyword evidence="5" id="KW-0646">Protease inhibitor</keyword>
<evidence type="ECO:0000256" key="5">
    <source>
        <dbReference type="ARBA" id="ARBA00022690"/>
    </source>
</evidence>
<dbReference type="GO" id="GO:0098552">
    <property type="term" value="C:side of membrane"/>
    <property type="evidence" value="ECO:0007669"/>
    <property type="project" value="UniProtKB-KW"/>
</dbReference>
<dbReference type="GO" id="GO:0005886">
    <property type="term" value="C:plasma membrane"/>
    <property type="evidence" value="ECO:0007669"/>
    <property type="project" value="UniProtKB-SubCell"/>
</dbReference>
<evidence type="ECO:0000313" key="17">
    <source>
        <dbReference type="Proteomes" id="UP000694388"/>
    </source>
</evidence>
<keyword evidence="7" id="KW-0677">Repeat</keyword>
<keyword evidence="4" id="KW-0879">Wnt signaling pathway</keyword>
<evidence type="ECO:0000256" key="7">
    <source>
        <dbReference type="ARBA" id="ARBA00022737"/>
    </source>
</evidence>